<gene>
    <name evidence="1" type="ORF">Cba03nite_02180</name>
</gene>
<organism evidence="1 2">
    <name type="scientific">Catellatospora bangladeshensis</name>
    <dbReference type="NCBI Taxonomy" id="310355"/>
    <lineage>
        <taxon>Bacteria</taxon>
        <taxon>Bacillati</taxon>
        <taxon>Actinomycetota</taxon>
        <taxon>Actinomycetes</taxon>
        <taxon>Micromonosporales</taxon>
        <taxon>Micromonosporaceae</taxon>
        <taxon>Catellatospora</taxon>
    </lineage>
</organism>
<keyword evidence="2" id="KW-1185">Reference proteome</keyword>
<evidence type="ECO:0000313" key="1">
    <source>
        <dbReference type="EMBL" id="GIF78869.1"/>
    </source>
</evidence>
<reference evidence="1 2" key="1">
    <citation type="submission" date="2021-01" db="EMBL/GenBank/DDBJ databases">
        <title>Whole genome shotgun sequence of Catellatospora bangladeshensis NBRC 107357.</title>
        <authorList>
            <person name="Komaki H."/>
            <person name="Tamura T."/>
        </authorList>
    </citation>
    <scope>NUCLEOTIDE SEQUENCE [LARGE SCALE GENOMIC DNA]</scope>
    <source>
        <strain evidence="1 2">NBRC 107357</strain>
    </source>
</reference>
<sequence>MAQDRSPLDRCNTALNESDVVGLRVNWPGRTVRLLLHVLALPAYGPVDPDTRRALVFTGVSLVRVLLRADRTFSRDYGNAIDLADADAADVFLASVGWSNPMYGWSFLNDPQLTEDWPERLSLVLDSGGPPAAHTLYWFCECGREEPGGDGAYCIEGDIRFDRLEVERADGTVIPLTSFAADGERWWEAFRTGDPRVSGEAQQSQPPSPAWT</sequence>
<accession>A0A8J3J9X4</accession>
<comment type="caution">
    <text evidence="1">The sequence shown here is derived from an EMBL/GenBank/DDBJ whole genome shotgun (WGS) entry which is preliminary data.</text>
</comment>
<dbReference type="Proteomes" id="UP000601223">
    <property type="component" value="Unassembled WGS sequence"/>
</dbReference>
<dbReference type="AlphaFoldDB" id="A0A8J3J9X4"/>
<proteinExistence type="predicted"/>
<evidence type="ECO:0000313" key="2">
    <source>
        <dbReference type="Proteomes" id="UP000601223"/>
    </source>
</evidence>
<protein>
    <submittedName>
        <fullName evidence="1">Uncharacterized protein</fullName>
    </submittedName>
</protein>
<dbReference type="EMBL" id="BONF01000002">
    <property type="protein sequence ID" value="GIF78869.1"/>
    <property type="molecule type" value="Genomic_DNA"/>
</dbReference>
<name>A0A8J3J9X4_9ACTN</name>
<dbReference type="RefSeq" id="WP_203740614.1">
    <property type="nucleotide sequence ID" value="NZ_BONF01000002.1"/>
</dbReference>